<dbReference type="PROSITE" id="PS50005">
    <property type="entry name" value="TPR"/>
    <property type="match status" value="1"/>
</dbReference>
<dbReference type="RefSeq" id="WP_301857402.1">
    <property type="nucleotide sequence ID" value="NZ_JAUJWU010000005.1"/>
</dbReference>
<comment type="caution">
    <text evidence="2">The sequence shown here is derived from an EMBL/GenBank/DDBJ whole genome shotgun (WGS) entry which is preliminary data.</text>
</comment>
<protein>
    <recommendedName>
        <fullName evidence="4">Tetratricopeptide repeat protein</fullName>
    </recommendedName>
</protein>
<evidence type="ECO:0008006" key="4">
    <source>
        <dbReference type="Google" id="ProtNLM"/>
    </source>
</evidence>
<keyword evidence="3" id="KW-1185">Reference proteome</keyword>
<evidence type="ECO:0000256" key="1">
    <source>
        <dbReference type="PROSITE-ProRule" id="PRU00339"/>
    </source>
</evidence>
<dbReference type="Gene3D" id="1.25.40.10">
    <property type="entry name" value="Tetratricopeptide repeat domain"/>
    <property type="match status" value="1"/>
</dbReference>
<organism evidence="2 3">
    <name type="scientific">Planococcus shenhongbingii</name>
    <dbReference type="NCBI Taxonomy" id="3058398"/>
    <lineage>
        <taxon>Bacteria</taxon>
        <taxon>Bacillati</taxon>
        <taxon>Bacillota</taxon>
        <taxon>Bacilli</taxon>
        <taxon>Bacillales</taxon>
        <taxon>Caryophanaceae</taxon>
        <taxon>Planococcus</taxon>
    </lineage>
</organism>
<gene>
    <name evidence="2" type="ORF">QWY13_16560</name>
</gene>
<accession>A0ABT8NGR8</accession>
<dbReference type="SUPFAM" id="SSF48452">
    <property type="entry name" value="TPR-like"/>
    <property type="match status" value="1"/>
</dbReference>
<evidence type="ECO:0000313" key="3">
    <source>
        <dbReference type="Proteomes" id="UP001172142"/>
    </source>
</evidence>
<dbReference type="Proteomes" id="UP001172142">
    <property type="component" value="Unassembled WGS sequence"/>
</dbReference>
<name>A0ABT8NGR8_9BACL</name>
<keyword evidence="1" id="KW-0802">TPR repeat</keyword>
<evidence type="ECO:0000313" key="2">
    <source>
        <dbReference type="EMBL" id="MDN7247093.1"/>
    </source>
</evidence>
<dbReference type="InterPro" id="IPR019734">
    <property type="entry name" value="TPR_rpt"/>
</dbReference>
<reference evidence="2 3" key="1">
    <citation type="submission" date="2023-07" db="EMBL/GenBank/DDBJ databases">
        <title>Novel species in genus Planococcus.</title>
        <authorList>
            <person name="Ning S."/>
        </authorList>
    </citation>
    <scope>NUCLEOTIDE SEQUENCE [LARGE SCALE GENOMIC DNA]</scope>
    <source>
        <strain evidence="2 3">N017</strain>
    </source>
</reference>
<feature type="repeat" description="TPR" evidence="1">
    <location>
        <begin position="74"/>
        <end position="107"/>
    </location>
</feature>
<dbReference type="InterPro" id="IPR011990">
    <property type="entry name" value="TPR-like_helical_dom_sf"/>
</dbReference>
<dbReference type="EMBL" id="JAUJWU010000005">
    <property type="protein sequence ID" value="MDN7247093.1"/>
    <property type="molecule type" value="Genomic_DNA"/>
</dbReference>
<sequence>MYQQKIEIYKAMHHKIRQIVVRKQEDRSYLDSITERLVFNLVHYGTFLKMADQKVEQVAVPSLEKALSYDPYNPITAYRLGFLYYKSGNFINSVKYFQKAITSERFNKNKKMALTDRQKLNAQLYLTNSALHIAKTSQENLANFPADQVVQLPGYEFSSLFDSISANDAYLSSHAFYKETEHCKTTCSKRHCEKLAMDNPRDTIVLYFEDVETSLNFNGKATTLSKRLSDVLRLLLTSSSVSTPANTNDVKECFGDLHFEEEVQWPSYRQAVSRVRQALKSCGVPDVIETAVNQQAYYFNGSIPYIVFYRVDDETE</sequence>
<proteinExistence type="predicted"/>